<accession>A0ABU4C5R2</accession>
<evidence type="ECO:0000256" key="1">
    <source>
        <dbReference type="ARBA" id="ARBA00023015"/>
    </source>
</evidence>
<dbReference type="Proteomes" id="UP001185927">
    <property type="component" value="Unassembled WGS sequence"/>
</dbReference>
<dbReference type="InterPro" id="IPR011990">
    <property type="entry name" value="TPR-like_helical_dom_sf"/>
</dbReference>
<evidence type="ECO:0000259" key="4">
    <source>
        <dbReference type="PROSITE" id="PS50043"/>
    </source>
</evidence>
<feature type="domain" description="HTH luxR-type" evidence="4">
    <location>
        <begin position="256"/>
        <end position="315"/>
    </location>
</feature>
<dbReference type="PROSITE" id="PS50043">
    <property type="entry name" value="HTH_LUXR_2"/>
    <property type="match status" value="1"/>
</dbReference>
<organism evidence="5 6">
    <name type="scientific">Rhodococcus globerulus</name>
    <dbReference type="NCBI Taxonomy" id="33008"/>
    <lineage>
        <taxon>Bacteria</taxon>
        <taxon>Bacillati</taxon>
        <taxon>Actinomycetota</taxon>
        <taxon>Actinomycetes</taxon>
        <taxon>Mycobacteriales</taxon>
        <taxon>Nocardiaceae</taxon>
        <taxon>Rhodococcus</taxon>
    </lineage>
</organism>
<evidence type="ECO:0000313" key="6">
    <source>
        <dbReference type="Proteomes" id="UP001185927"/>
    </source>
</evidence>
<dbReference type="SMART" id="SM00421">
    <property type="entry name" value="HTH_LUXR"/>
    <property type="match status" value="1"/>
</dbReference>
<dbReference type="Gene3D" id="1.25.40.10">
    <property type="entry name" value="Tetratricopeptide repeat domain"/>
    <property type="match status" value="1"/>
</dbReference>
<dbReference type="PRINTS" id="PR00038">
    <property type="entry name" value="HTHLUXR"/>
</dbReference>
<dbReference type="EMBL" id="JAWLKB010000114">
    <property type="protein sequence ID" value="MDV6271850.1"/>
    <property type="molecule type" value="Genomic_DNA"/>
</dbReference>
<keyword evidence="3" id="KW-0804">Transcription</keyword>
<sequence>MTALYANSMLAGIQGDREASATSVRAARHLTAETDNPVARALADLAEGSASVFNADYARARTLLEKSVPVLTEDDLTKFRIAALHMLGVAYEQLDDTDRALDCHEQVLAITRARGESVYQSYSLWWTAYITWRRGDPRASIRMLEQALGTARLVHNPNAAAACLELLAWIRAEEATDYRRAAVLLGAADELARSVGSTPTTFQDVMRSHHARCEEATRNALGTRRFEAALKEGQQFDVPEAVAYALGESTPATQVPEDTNPALTKRERQVAGLVSEGLTNKAIAARLVISPRTAQGHVEHILVKLGFTSRTQIAT</sequence>
<dbReference type="SUPFAM" id="SSF48452">
    <property type="entry name" value="TPR-like"/>
    <property type="match status" value="1"/>
</dbReference>
<feature type="non-terminal residue" evidence="5">
    <location>
        <position position="315"/>
    </location>
</feature>
<comment type="caution">
    <text evidence="5">The sequence shown here is derived from an EMBL/GenBank/DDBJ whole genome shotgun (WGS) entry which is preliminary data.</text>
</comment>
<keyword evidence="1" id="KW-0805">Transcription regulation</keyword>
<dbReference type="InterPro" id="IPR019734">
    <property type="entry name" value="TPR_rpt"/>
</dbReference>
<gene>
    <name evidence="5" type="ORF">R3Q16_35305</name>
</gene>
<evidence type="ECO:0000313" key="5">
    <source>
        <dbReference type="EMBL" id="MDV6271850.1"/>
    </source>
</evidence>
<dbReference type="Pfam" id="PF00196">
    <property type="entry name" value="GerE"/>
    <property type="match status" value="1"/>
</dbReference>
<dbReference type="CDD" id="cd06170">
    <property type="entry name" value="LuxR_C_like"/>
    <property type="match status" value="1"/>
</dbReference>
<dbReference type="InterPro" id="IPR016032">
    <property type="entry name" value="Sig_transdc_resp-reg_C-effctor"/>
</dbReference>
<dbReference type="Gene3D" id="1.10.10.10">
    <property type="entry name" value="Winged helix-like DNA-binding domain superfamily/Winged helix DNA-binding domain"/>
    <property type="match status" value="1"/>
</dbReference>
<reference evidence="5 6" key="1">
    <citation type="submission" date="2023-10" db="EMBL/GenBank/DDBJ databases">
        <title>Development of a sustainable strategy for remediation of hydrocarbon-contaminated territories based on the waste exchange concept.</title>
        <authorList>
            <person name="Krivoruchko A."/>
        </authorList>
    </citation>
    <scope>NUCLEOTIDE SEQUENCE [LARGE SCALE GENOMIC DNA]</scope>
    <source>
        <strain evidence="5 6">IEGM 1203</strain>
    </source>
</reference>
<proteinExistence type="predicted"/>
<dbReference type="Pfam" id="PF13176">
    <property type="entry name" value="TPR_7"/>
    <property type="match status" value="1"/>
</dbReference>
<dbReference type="SUPFAM" id="SSF46894">
    <property type="entry name" value="C-terminal effector domain of the bipartite response regulators"/>
    <property type="match status" value="1"/>
</dbReference>
<dbReference type="InterPro" id="IPR000792">
    <property type="entry name" value="Tscrpt_reg_LuxR_C"/>
</dbReference>
<keyword evidence="2" id="KW-0238">DNA-binding</keyword>
<dbReference type="RefSeq" id="WP_317546570.1">
    <property type="nucleotide sequence ID" value="NZ_JAWLKB010000114.1"/>
</dbReference>
<evidence type="ECO:0000256" key="2">
    <source>
        <dbReference type="ARBA" id="ARBA00023125"/>
    </source>
</evidence>
<protein>
    <submittedName>
        <fullName evidence="5">LuxR C-terminal-related transcriptional regulator</fullName>
    </submittedName>
</protein>
<dbReference type="PANTHER" id="PTHR44688:SF16">
    <property type="entry name" value="DNA-BINDING TRANSCRIPTIONAL ACTIVATOR DEVR_DOSR"/>
    <property type="match status" value="1"/>
</dbReference>
<evidence type="ECO:0000256" key="3">
    <source>
        <dbReference type="ARBA" id="ARBA00023163"/>
    </source>
</evidence>
<name>A0ABU4C5R2_RHOGO</name>
<keyword evidence="6" id="KW-1185">Reference proteome</keyword>
<dbReference type="InterPro" id="IPR036388">
    <property type="entry name" value="WH-like_DNA-bd_sf"/>
</dbReference>
<dbReference type="PANTHER" id="PTHR44688">
    <property type="entry name" value="DNA-BINDING TRANSCRIPTIONAL ACTIVATOR DEVR_DOSR"/>
    <property type="match status" value="1"/>
</dbReference>